<evidence type="ECO:0000313" key="3">
    <source>
        <dbReference type="Proteomes" id="UP001216907"/>
    </source>
</evidence>
<dbReference type="RefSeq" id="WP_277862341.1">
    <property type="nucleotide sequence ID" value="NZ_JARRAG010000002.1"/>
</dbReference>
<dbReference type="EMBL" id="JARRAG010000002">
    <property type="protein sequence ID" value="MDG3006035.1"/>
    <property type="molecule type" value="Genomic_DNA"/>
</dbReference>
<sequence length="261" mass="27692">MPGRERKVGEFCWINMLTSRPEDAKAFFGELLGWTYGEIPGMGWFIEVGSSKIGGLFDLDGPNTPPGTPAGIGVMVKVDDADATGEKAKALGGSAKPAFDVGPPGRMAEIFATDGAAIDVWQPNQMPGTDVDAGLAGAPSWFETMTHDGERASRFYADLFGWTAEKSPNPAVDYTIFKLDGANIAGQLTVPADAGYPPPFWAVYFTVDDPDATAKKAVELGGQVIVPPTDIPAVGRFCALKSPQGVYFYTVHYTMVPSAST</sequence>
<dbReference type="Pfam" id="PF00903">
    <property type="entry name" value="Glyoxalase"/>
    <property type="match status" value="1"/>
</dbReference>
<keyword evidence="3" id="KW-1185">Reference proteome</keyword>
<organism evidence="2 3">
    <name type="scientific">Paludisphaera mucosa</name>
    <dbReference type="NCBI Taxonomy" id="3030827"/>
    <lineage>
        <taxon>Bacteria</taxon>
        <taxon>Pseudomonadati</taxon>
        <taxon>Planctomycetota</taxon>
        <taxon>Planctomycetia</taxon>
        <taxon>Isosphaerales</taxon>
        <taxon>Isosphaeraceae</taxon>
        <taxon>Paludisphaera</taxon>
    </lineage>
</organism>
<feature type="domain" description="VOC" evidence="1">
    <location>
        <begin position="138"/>
        <end position="253"/>
    </location>
</feature>
<dbReference type="InterPro" id="IPR029068">
    <property type="entry name" value="Glyas_Bleomycin-R_OHBP_Dase"/>
</dbReference>
<dbReference type="InterPro" id="IPR052164">
    <property type="entry name" value="Anthracycline_SecMetBiosynth"/>
</dbReference>
<accession>A0ABT6FEN6</accession>
<dbReference type="PROSITE" id="PS51819">
    <property type="entry name" value="VOC"/>
    <property type="match status" value="1"/>
</dbReference>
<protein>
    <submittedName>
        <fullName evidence="2">VOC family protein</fullName>
    </submittedName>
</protein>
<dbReference type="Proteomes" id="UP001216907">
    <property type="component" value="Unassembled WGS sequence"/>
</dbReference>
<dbReference type="Gene3D" id="3.10.180.10">
    <property type="entry name" value="2,3-Dihydroxybiphenyl 1,2-Dioxygenase, domain 1"/>
    <property type="match status" value="2"/>
</dbReference>
<gene>
    <name evidence="2" type="ORF">PZE19_19855</name>
</gene>
<reference evidence="2 3" key="1">
    <citation type="submission" date="2023-03" db="EMBL/GenBank/DDBJ databases">
        <title>Paludisphaera mucosa sp. nov. a novel planctomycete from northern fen.</title>
        <authorList>
            <person name="Ivanova A."/>
        </authorList>
    </citation>
    <scope>NUCLEOTIDE SEQUENCE [LARGE SCALE GENOMIC DNA]</scope>
    <source>
        <strain evidence="2 3">Pla2</strain>
    </source>
</reference>
<dbReference type="InterPro" id="IPR004360">
    <property type="entry name" value="Glyas_Fos-R_dOase_dom"/>
</dbReference>
<comment type="caution">
    <text evidence="2">The sequence shown here is derived from an EMBL/GenBank/DDBJ whole genome shotgun (WGS) entry which is preliminary data.</text>
</comment>
<dbReference type="PANTHER" id="PTHR33993:SF14">
    <property type="entry name" value="GB|AAF24581.1"/>
    <property type="match status" value="1"/>
</dbReference>
<proteinExistence type="predicted"/>
<dbReference type="PANTHER" id="PTHR33993">
    <property type="entry name" value="GLYOXALASE-RELATED"/>
    <property type="match status" value="1"/>
</dbReference>
<dbReference type="CDD" id="cd07247">
    <property type="entry name" value="SgaA_N_like"/>
    <property type="match status" value="1"/>
</dbReference>
<evidence type="ECO:0000313" key="2">
    <source>
        <dbReference type="EMBL" id="MDG3006035.1"/>
    </source>
</evidence>
<dbReference type="SUPFAM" id="SSF54593">
    <property type="entry name" value="Glyoxalase/Bleomycin resistance protein/Dihydroxybiphenyl dioxygenase"/>
    <property type="match status" value="2"/>
</dbReference>
<name>A0ABT6FEN6_9BACT</name>
<evidence type="ECO:0000259" key="1">
    <source>
        <dbReference type="PROSITE" id="PS51819"/>
    </source>
</evidence>
<dbReference type="InterPro" id="IPR037523">
    <property type="entry name" value="VOC_core"/>
</dbReference>